<dbReference type="KEGG" id="pkb:B4V02_19315"/>
<dbReference type="InterPro" id="IPR039420">
    <property type="entry name" value="WalR-like"/>
</dbReference>
<dbReference type="RefSeq" id="WP_007429194.1">
    <property type="nucleotide sequence ID" value="NZ_CP020028.1"/>
</dbReference>
<proteinExistence type="predicted"/>
<evidence type="ECO:0000256" key="1">
    <source>
        <dbReference type="ARBA" id="ARBA00022553"/>
    </source>
</evidence>
<reference evidence="8 9" key="1">
    <citation type="submission" date="2017-03" db="EMBL/GenBank/DDBJ databases">
        <title>Complete genome sequence of Paenibacillus Kribbensis producing bioflocculants.</title>
        <authorList>
            <person name="Lee H.-G."/>
            <person name="Oh H.-M."/>
        </authorList>
    </citation>
    <scope>NUCLEOTIDE SEQUENCE [LARGE SCALE GENOMIC DNA]</scope>
    <source>
        <strain evidence="8 9">AM49</strain>
    </source>
</reference>
<dbReference type="Proteomes" id="UP000214666">
    <property type="component" value="Chromosome"/>
</dbReference>
<dbReference type="PRINTS" id="PR00038">
    <property type="entry name" value="HTHLUXR"/>
</dbReference>
<name>A0A222WRQ2_9BACL</name>
<organism evidence="8 9">
    <name type="scientific">Paenibacillus kribbensis</name>
    <dbReference type="NCBI Taxonomy" id="172713"/>
    <lineage>
        <taxon>Bacteria</taxon>
        <taxon>Bacillati</taxon>
        <taxon>Bacillota</taxon>
        <taxon>Bacilli</taxon>
        <taxon>Bacillales</taxon>
        <taxon>Paenibacillaceae</taxon>
        <taxon>Paenibacillus</taxon>
    </lineage>
</organism>
<feature type="domain" description="HTH luxR-type" evidence="6">
    <location>
        <begin position="137"/>
        <end position="202"/>
    </location>
</feature>
<dbReference type="PANTHER" id="PTHR43214:SF43">
    <property type="entry name" value="TWO-COMPONENT RESPONSE REGULATOR"/>
    <property type="match status" value="1"/>
</dbReference>
<evidence type="ECO:0000259" key="7">
    <source>
        <dbReference type="PROSITE" id="PS50110"/>
    </source>
</evidence>
<dbReference type="PROSITE" id="PS50110">
    <property type="entry name" value="RESPONSE_REGULATORY"/>
    <property type="match status" value="1"/>
</dbReference>
<dbReference type="InterPro" id="IPR001789">
    <property type="entry name" value="Sig_transdc_resp-reg_receiver"/>
</dbReference>
<dbReference type="GO" id="GO:0000160">
    <property type="term" value="P:phosphorelay signal transduction system"/>
    <property type="evidence" value="ECO:0007669"/>
    <property type="project" value="InterPro"/>
</dbReference>
<dbReference type="PROSITE" id="PS50043">
    <property type="entry name" value="HTH_LUXR_2"/>
    <property type="match status" value="1"/>
</dbReference>
<dbReference type="Pfam" id="PF00196">
    <property type="entry name" value="GerE"/>
    <property type="match status" value="1"/>
</dbReference>
<evidence type="ECO:0000256" key="2">
    <source>
        <dbReference type="ARBA" id="ARBA00023015"/>
    </source>
</evidence>
<sequence length="214" mass="23852">MKIVIVDDHPLVRKGLAAVISMQPNVQFAGEAQNQQEALVVIEETDPDLVLLDLKLADESGLDIIKVARGRGFRSKFILLTSSATREDFLKAEEASVDGYVLKEALPEELIYAIHLVNKGRKYYDPAILENKLREDAGNLTDDLTPKEKEVLVELGQGACNREIASRLFISEFTVKKHVSQILAKLRLADRTQAALYANAIGLAKYEPTNMMMR</sequence>
<dbReference type="EMBL" id="CP020028">
    <property type="protein sequence ID" value="ASR48688.1"/>
    <property type="molecule type" value="Genomic_DNA"/>
</dbReference>
<dbReference type="SMART" id="SM00421">
    <property type="entry name" value="HTH_LUXR"/>
    <property type="match status" value="1"/>
</dbReference>
<dbReference type="CDD" id="cd06170">
    <property type="entry name" value="LuxR_C_like"/>
    <property type="match status" value="1"/>
</dbReference>
<evidence type="ECO:0000256" key="4">
    <source>
        <dbReference type="ARBA" id="ARBA00023163"/>
    </source>
</evidence>
<feature type="domain" description="Response regulatory" evidence="7">
    <location>
        <begin position="2"/>
        <end position="118"/>
    </location>
</feature>
<accession>A0A222WRQ2</accession>
<protein>
    <submittedName>
        <fullName evidence="8">DNA-binding response regulator</fullName>
    </submittedName>
</protein>
<evidence type="ECO:0000256" key="3">
    <source>
        <dbReference type="ARBA" id="ARBA00023125"/>
    </source>
</evidence>
<keyword evidence="9" id="KW-1185">Reference proteome</keyword>
<keyword evidence="2" id="KW-0805">Transcription regulation</keyword>
<dbReference type="GO" id="GO:0006355">
    <property type="term" value="P:regulation of DNA-templated transcription"/>
    <property type="evidence" value="ECO:0007669"/>
    <property type="project" value="InterPro"/>
</dbReference>
<gene>
    <name evidence="8" type="ORF">B4V02_19315</name>
</gene>
<keyword evidence="1 5" id="KW-0597">Phosphoprotein</keyword>
<dbReference type="GO" id="GO:0003677">
    <property type="term" value="F:DNA binding"/>
    <property type="evidence" value="ECO:0007669"/>
    <property type="project" value="UniProtKB-KW"/>
</dbReference>
<dbReference type="InterPro" id="IPR016032">
    <property type="entry name" value="Sig_transdc_resp-reg_C-effctor"/>
</dbReference>
<evidence type="ECO:0000313" key="8">
    <source>
        <dbReference type="EMBL" id="ASR48688.1"/>
    </source>
</evidence>
<dbReference type="Pfam" id="PF00072">
    <property type="entry name" value="Response_reg"/>
    <property type="match status" value="1"/>
</dbReference>
<evidence type="ECO:0000259" key="6">
    <source>
        <dbReference type="PROSITE" id="PS50043"/>
    </source>
</evidence>
<keyword evidence="4" id="KW-0804">Transcription</keyword>
<dbReference type="SUPFAM" id="SSF52172">
    <property type="entry name" value="CheY-like"/>
    <property type="match status" value="1"/>
</dbReference>
<dbReference type="Gene3D" id="3.40.50.2300">
    <property type="match status" value="1"/>
</dbReference>
<feature type="modified residue" description="4-aspartylphosphate" evidence="5">
    <location>
        <position position="53"/>
    </location>
</feature>
<dbReference type="InterPro" id="IPR000792">
    <property type="entry name" value="Tscrpt_reg_LuxR_C"/>
</dbReference>
<dbReference type="SUPFAM" id="SSF46894">
    <property type="entry name" value="C-terminal effector domain of the bipartite response regulators"/>
    <property type="match status" value="1"/>
</dbReference>
<dbReference type="STRING" id="172713.GCA_001705305_03559"/>
<dbReference type="OrthoDB" id="9795108at2"/>
<evidence type="ECO:0000313" key="9">
    <source>
        <dbReference type="Proteomes" id="UP000214666"/>
    </source>
</evidence>
<keyword evidence="3 8" id="KW-0238">DNA-binding</keyword>
<evidence type="ECO:0000256" key="5">
    <source>
        <dbReference type="PROSITE-ProRule" id="PRU00169"/>
    </source>
</evidence>
<dbReference type="SMART" id="SM00448">
    <property type="entry name" value="REC"/>
    <property type="match status" value="1"/>
</dbReference>
<dbReference type="AlphaFoldDB" id="A0A222WRQ2"/>
<dbReference type="InterPro" id="IPR011006">
    <property type="entry name" value="CheY-like_superfamily"/>
</dbReference>
<dbReference type="PANTHER" id="PTHR43214">
    <property type="entry name" value="TWO-COMPONENT RESPONSE REGULATOR"/>
    <property type="match status" value="1"/>
</dbReference>